<organism evidence="2">
    <name type="scientific">Aureoumbra lagunensis</name>
    <dbReference type="NCBI Taxonomy" id="44058"/>
    <lineage>
        <taxon>Eukaryota</taxon>
        <taxon>Sar</taxon>
        <taxon>Stramenopiles</taxon>
        <taxon>Ochrophyta</taxon>
        <taxon>Pelagophyceae</taxon>
        <taxon>Pelagomonadales</taxon>
        <taxon>Aureoumbra</taxon>
    </lineage>
</organism>
<name>A0A7S3JTQ0_9STRA</name>
<protein>
    <submittedName>
        <fullName evidence="2">Uncharacterized protein</fullName>
    </submittedName>
</protein>
<accession>A0A7S3JTQ0</accession>
<evidence type="ECO:0000313" key="2">
    <source>
        <dbReference type="EMBL" id="CAE0362476.1"/>
    </source>
</evidence>
<feature type="region of interest" description="Disordered" evidence="1">
    <location>
        <begin position="343"/>
        <end position="383"/>
    </location>
</feature>
<evidence type="ECO:0000256" key="1">
    <source>
        <dbReference type="SAM" id="MobiDB-lite"/>
    </source>
</evidence>
<dbReference type="Gene3D" id="1.25.10.10">
    <property type="entry name" value="Leucine-rich Repeat Variant"/>
    <property type="match status" value="1"/>
</dbReference>
<feature type="region of interest" description="Disordered" evidence="1">
    <location>
        <begin position="409"/>
        <end position="436"/>
    </location>
</feature>
<proteinExistence type="predicted"/>
<dbReference type="InterPro" id="IPR016024">
    <property type="entry name" value="ARM-type_fold"/>
</dbReference>
<reference evidence="2" key="1">
    <citation type="submission" date="2021-01" db="EMBL/GenBank/DDBJ databases">
        <authorList>
            <person name="Corre E."/>
            <person name="Pelletier E."/>
            <person name="Niang G."/>
            <person name="Scheremetjew M."/>
            <person name="Finn R."/>
            <person name="Kale V."/>
            <person name="Holt S."/>
            <person name="Cochrane G."/>
            <person name="Meng A."/>
            <person name="Brown T."/>
            <person name="Cohen L."/>
        </authorList>
    </citation>
    <scope>NUCLEOTIDE SEQUENCE</scope>
    <source>
        <strain evidence="2">CCMP1510</strain>
    </source>
</reference>
<dbReference type="AlphaFoldDB" id="A0A7S3JTQ0"/>
<feature type="compositionally biased region" description="Basic residues" evidence="1">
    <location>
        <begin position="349"/>
        <end position="361"/>
    </location>
</feature>
<feature type="compositionally biased region" description="Polar residues" evidence="1">
    <location>
        <begin position="363"/>
        <end position="378"/>
    </location>
</feature>
<sequence length="436" mass="48925">MQKIVELLTRFSLNDVDAGIEILENYMQNEEMCTLFVQSNGLDICSRHILGEVVQRRSVALKILANIAKHSSRSLASSHEVAAAVASAFCFHATSIEVRLEALWILCKMVKYWANIFGSELLQRRLAKLLFDLTCSLNPHFSQVERNKTKEIFIGKLFEMVWRLADNENKAFLSLHAFSETRCILTAALEYALDPRARINQDVARHRLDGPISSAIPSGLDCALRVLYSIAQLDVKLYNDALSSRDNDRQIWFESRLNRISDCACHLETLIKDSLNADEAISIQLTLVQSVWPFHNFEAELFNNYTDFTMKEPSTSEKEIHHLGINYRNSYYRAAAASESGSLLSEKKTKIKPRTFRKPAARRSTSASNMTSKSATSSTRREADDGLILPSQLVIPPNLQHIVSNATMTPSSSDAAIPTDAGTSMIIDSDDEEDDL</sequence>
<dbReference type="InterPro" id="IPR011989">
    <property type="entry name" value="ARM-like"/>
</dbReference>
<gene>
    <name evidence="2" type="ORF">ALAG00032_LOCUS3217</name>
</gene>
<dbReference type="EMBL" id="HBIJ01004559">
    <property type="protein sequence ID" value="CAE0362476.1"/>
    <property type="molecule type" value="Transcribed_RNA"/>
</dbReference>
<dbReference type="SUPFAM" id="SSF48371">
    <property type="entry name" value="ARM repeat"/>
    <property type="match status" value="1"/>
</dbReference>